<dbReference type="EMBL" id="CM034389">
    <property type="protein sequence ID" value="KAJ0182479.1"/>
    <property type="molecule type" value="Genomic_DNA"/>
</dbReference>
<gene>
    <name evidence="1" type="ORF">K1T71_001848</name>
</gene>
<sequence>MDNTNYSKLISYNCKSIKRSLEGVKTLCQSADVIALQETWLLPHDLPMLNSIDEDFSTTGTSAVDTSLGLLVGRPYGGVALLWRKSAFESVSVINCDNSRIAAIKVSVSHRTIVIFSVYMPINSDENISLFTECLGVIQSIIEIEKTNSVEAFYILGDFNAHPNEIFYKELMNFCNDNLWCCADELKLGLHSNTFTFRSDAHGCLRWLDHCIVTQSALATIRNIWVQHDVYWSDHFPLIIECNLFRLNEKISPVINDDFIKRIIWGDRQIKQIEKYHEMCHMGLRKVGFPSELQLCGNGFCQNTDHHVIIDQLYSSIISILSNAAIQSYIVKKTHRKKKHVIGWNKYVADTHREARFKFLTWVTAGKPSGGIFYNEMLESRRTFKRKLKWCQDREEQLKMDTLALNHSKKMFKSFWKNTNKVNCKSSLSAAVGGIQDHKMIAELFREHFSVSSPLGSSSGKMSDGGAVGTSGVLISAKNISEVLNNMKRGKSPGHDGLSVEHFKYAGVNLPRALAMLFNLCLAHSYLPKSLMRTVVVPIIKNKTGDSSDKNNYRPISLATITAKVLDSVINSKLTRKLNLIDAQFGFRADLSTESAILSLKHTVRYYTKRRTSVYACFLDLSKAFDLVAYDLLWNKLGDAGVPTDLVSILKFWYSNQTNQVRWAGTLSDEYRLECGVRQGGISSPLLFNLYINQLIERLSSTHVGCYIDGICFNNISYADDMVLLGPSISAVRTLLSICENYAEEHGLKYNSKKSEILVFKTQKTQKRSPTHVPPVFLNGVALKMVDRFKYLGHIVTSDLRDDEDIERERRALAVRGNMLARRFARSTVEVKTTLFKAYCQSFYSSGLWVDYTQRAINALQVQYNNVFRMLLGLPRHCSASGMFAEARTDGFKAIIRKKSASLMQRLRGSTNSLLKAMAVRFDCPFQEHWIGVVNGLK</sequence>
<proteinExistence type="predicted"/>
<reference evidence="1 2" key="1">
    <citation type="journal article" date="2021" name="Front. Genet.">
        <title>Chromosome-Level Genome Assembly Reveals Significant Gene Expansion in the Toll and IMD Signaling Pathways of Dendrolimus kikuchii.</title>
        <authorList>
            <person name="Zhou J."/>
            <person name="Wu P."/>
            <person name="Xiong Z."/>
            <person name="Liu N."/>
            <person name="Zhao N."/>
            <person name="Ji M."/>
            <person name="Qiu Y."/>
            <person name="Yang B."/>
        </authorList>
    </citation>
    <scope>NUCLEOTIDE SEQUENCE [LARGE SCALE GENOMIC DNA]</scope>
    <source>
        <strain evidence="1">Ann1</strain>
    </source>
</reference>
<organism evidence="1 2">
    <name type="scientific">Dendrolimus kikuchii</name>
    <dbReference type="NCBI Taxonomy" id="765133"/>
    <lineage>
        <taxon>Eukaryota</taxon>
        <taxon>Metazoa</taxon>
        <taxon>Ecdysozoa</taxon>
        <taxon>Arthropoda</taxon>
        <taxon>Hexapoda</taxon>
        <taxon>Insecta</taxon>
        <taxon>Pterygota</taxon>
        <taxon>Neoptera</taxon>
        <taxon>Endopterygota</taxon>
        <taxon>Lepidoptera</taxon>
        <taxon>Glossata</taxon>
        <taxon>Ditrysia</taxon>
        <taxon>Bombycoidea</taxon>
        <taxon>Lasiocampidae</taxon>
        <taxon>Dendrolimus</taxon>
    </lineage>
</organism>
<protein>
    <submittedName>
        <fullName evidence="1">Uncharacterized protein</fullName>
    </submittedName>
</protein>
<accession>A0ACC1DET8</accession>
<evidence type="ECO:0000313" key="2">
    <source>
        <dbReference type="Proteomes" id="UP000824533"/>
    </source>
</evidence>
<dbReference type="Proteomes" id="UP000824533">
    <property type="component" value="Linkage Group LG03"/>
</dbReference>
<evidence type="ECO:0000313" key="1">
    <source>
        <dbReference type="EMBL" id="KAJ0182479.1"/>
    </source>
</evidence>
<comment type="caution">
    <text evidence="1">The sequence shown here is derived from an EMBL/GenBank/DDBJ whole genome shotgun (WGS) entry which is preliminary data.</text>
</comment>
<keyword evidence="2" id="KW-1185">Reference proteome</keyword>
<name>A0ACC1DET8_9NEOP</name>